<dbReference type="SUPFAM" id="SSF47459">
    <property type="entry name" value="HLH, helix-loop-helix DNA-binding domain"/>
    <property type="match status" value="1"/>
</dbReference>
<dbReference type="WBParaSite" id="scaffold9932_cov243.g14391">
    <property type="protein sequence ID" value="scaffold9932_cov243.g14391"/>
    <property type="gene ID" value="scaffold9932_cov243.g14391"/>
</dbReference>
<dbReference type="Gene3D" id="4.10.280.10">
    <property type="entry name" value="Helix-loop-helix DNA-binding domain"/>
    <property type="match status" value="1"/>
</dbReference>
<evidence type="ECO:0000313" key="2">
    <source>
        <dbReference type="Proteomes" id="UP000887561"/>
    </source>
</evidence>
<dbReference type="InterPro" id="IPR036638">
    <property type="entry name" value="HLH_DNA-bd_sf"/>
</dbReference>
<dbReference type="GO" id="GO:0032502">
    <property type="term" value="P:developmental process"/>
    <property type="evidence" value="ECO:0007669"/>
    <property type="project" value="TreeGrafter"/>
</dbReference>
<sequence>MDNNAFYISNDTTSSSYYHNSSSDYSCFYSPSSFEIHVPNYPDMVEEKSEGIKQQKHFNYQTEGLVENNEPCVNNNEVVKNDFAKSVTSKNERRRISGGINGAFAALRSQIPTFPYEKRLSKIDTLNLACAYINMLEAIIASDDKPFQFLERTIREAKLNNKSLEYSSTIWGTSDLLARLHWINWAAMGLVTPLAE</sequence>
<dbReference type="GO" id="GO:0046983">
    <property type="term" value="F:protein dimerization activity"/>
    <property type="evidence" value="ECO:0007669"/>
    <property type="project" value="InterPro"/>
</dbReference>
<dbReference type="PANTHER" id="PTHR23349">
    <property type="entry name" value="BASIC HELIX-LOOP-HELIX TRANSCRIPTION FACTOR, TWIST"/>
    <property type="match status" value="1"/>
</dbReference>
<reference evidence="3" key="1">
    <citation type="submission" date="2022-11" db="UniProtKB">
        <authorList>
            <consortium name="WormBaseParasite"/>
        </authorList>
    </citation>
    <scope>IDENTIFICATION</scope>
</reference>
<name>A0A915NA40_MELJA</name>
<dbReference type="PROSITE" id="PS50888">
    <property type="entry name" value="BHLH"/>
    <property type="match status" value="1"/>
</dbReference>
<accession>A0A915NA40</accession>
<dbReference type="InterPro" id="IPR050283">
    <property type="entry name" value="E-box_TF_Regulators"/>
</dbReference>
<organism evidence="2 3">
    <name type="scientific">Meloidogyne javanica</name>
    <name type="common">Root-knot nematode worm</name>
    <dbReference type="NCBI Taxonomy" id="6303"/>
    <lineage>
        <taxon>Eukaryota</taxon>
        <taxon>Metazoa</taxon>
        <taxon>Ecdysozoa</taxon>
        <taxon>Nematoda</taxon>
        <taxon>Chromadorea</taxon>
        <taxon>Rhabditida</taxon>
        <taxon>Tylenchina</taxon>
        <taxon>Tylenchomorpha</taxon>
        <taxon>Tylenchoidea</taxon>
        <taxon>Meloidogynidae</taxon>
        <taxon>Meloidogyninae</taxon>
        <taxon>Meloidogyne</taxon>
        <taxon>Meloidogyne incognita group</taxon>
    </lineage>
</organism>
<protein>
    <submittedName>
        <fullName evidence="3">BHLH domain-containing protein</fullName>
    </submittedName>
</protein>
<feature type="domain" description="BHLH" evidence="1">
    <location>
        <begin position="84"/>
        <end position="136"/>
    </location>
</feature>
<dbReference type="GO" id="GO:0000977">
    <property type="term" value="F:RNA polymerase II transcription regulatory region sequence-specific DNA binding"/>
    <property type="evidence" value="ECO:0007669"/>
    <property type="project" value="TreeGrafter"/>
</dbReference>
<evidence type="ECO:0000259" key="1">
    <source>
        <dbReference type="PROSITE" id="PS50888"/>
    </source>
</evidence>
<dbReference type="Proteomes" id="UP000887561">
    <property type="component" value="Unplaced"/>
</dbReference>
<dbReference type="PANTHER" id="PTHR23349:SF68">
    <property type="entry name" value="FI14601P"/>
    <property type="match status" value="1"/>
</dbReference>
<dbReference type="GO" id="GO:0000981">
    <property type="term" value="F:DNA-binding transcription factor activity, RNA polymerase II-specific"/>
    <property type="evidence" value="ECO:0007669"/>
    <property type="project" value="TreeGrafter"/>
</dbReference>
<keyword evidence="2" id="KW-1185">Reference proteome</keyword>
<dbReference type="InterPro" id="IPR011598">
    <property type="entry name" value="bHLH_dom"/>
</dbReference>
<dbReference type="SMART" id="SM00353">
    <property type="entry name" value="HLH"/>
    <property type="match status" value="1"/>
</dbReference>
<dbReference type="AlphaFoldDB" id="A0A915NA40"/>
<dbReference type="Pfam" id="PF00010">
    <property type="entry name" value="HLH"/>
    <property type="match status" value="1"/>
</dbReference>
<proteinExistence type="predicted"/>
<evidence type="ECO:0000313" key="3">
    <source>
        <dbReference type="WBParaSite" id="scaffold9932_cov243.g14391"/>
    </source>
</evidence>